<dbReference type="Pfam" id="PF13229">
    <property type="entry name" value="Beta_helix"/>
    <property type="match status" value="1"/>
</dbReference>
<dbReference type="AlphaFoldDB" id="A0A533QE24"/>
<dbReference type="SMART" id="SM00710">
    <property type="entry name" value="PbH1"/>
    <property type="match status" value="5"/>
</dbReference>
<evidence type="ECO:0000313" key="4">
    <source>
        <dbReference type="EMBL" id="TLD42958.1"/>
    </source>
</evidence>
<evidence type="ECO:0000256" key="2">
    <source>
        <dbReference type="SAM" id="SignalP"/>
    </source>
</evidence>
<dbReference type="InterPro" id="IPR013783">
    <property type="entry name" value="Ig-like_fold"/>
</dbReference>
<dbReference type="Pfam" id="PF22352">
    <property type="entry name" value="K319L-like_PKD"/>
    <property type="match status" value="1"/>
</dbReference>
<feature type="compositionally biased region" description="Polar residues" evidence="1">
    <location>
        <begin position="389"/>
        <end position="404"/>
    </location>
</feature>
<dbReference type="Gene3D" id="2.60.120.260">
    <property type="entry name" value="Galactose-binding domain-like"/>
    <property type="match status" value="1"/>
</dbReference>
<name>A0A533QE24_9BACT</name>
<dbReference type="InterPro" id="IPR011050">
    <property type="entry name" value="Pectin_lyase_fold/virulence"/>
</dbReference>
<comment type="caution">
    <text evidence="4">The sequence shown here is derived from an EMBL/GenBank/DDBJ whole genome shotgun (WGS) entry which is preliminary data.</text>
</comment>
<proteinExistence type="predicted"/>
<dbReference type="Gene3D" id="2.160.20.10">
    <property type="entry name" value="Single-stranded right-handed beta-helix, Pectin lyase-like"/>
    <property type="match status" value="1"/>
</dbReference>
<dbReference type="SUPFAM" id="SSF51126">
    <property type="entry name" value="Pectin lyase-like"/>
    <property type="match status" value="1"/>
</dbReference>
<keyword evidence="2" id="KW-0732">Signal</keyword>
<feature type="signal peptide" evidence="2">
    <location>
        <begin position="1"/>
        <end position="28"/>
    </location>
</feature>
<dbReference type="InterPro" id="IPR006626">
    <property type="entry name" value="PbH1"/>
</dbReference>
<dbReference type="Proteomes" id="UP000319783">
    <property type="component" value="Unassembled WGS sequence"/>
</dbReference>
<accession>A0A533QE24</accession>
<dbReference type="Gene3D" id="2.60.40.10">
    <property type="entry name" value="Immunoglobulins"/>
    <property type="match status" value="1"/>
</dbReference>
<feature type="chain" id="PRO_5021990866" description="Right handed beta helix domain-containing protein" evidence="2">
    <location>
        <begin position="29"/>
        <end position="831"/>
    </location>
</feature>
<reference evidence="4 5" key="1">
    <citation type="submission" date="2019-04" db="EMBL/GenBank/DDBJ databases">
        <title>Genome of a novel bacterium Candidatus Jettenia ecosi reconstructed from metagenome of an anammox bioreactor.</title>
        <authorList>
            <person name="Mardanov A.V."/>
            <person name="Beletsky A.V."/>
            <person name="Ravin N.V."/>
            <person name="Botchkova E.A."/>
            <person name="Litti Y.V."/>
            <person name="Nozhevnikova A.N."/>
        </authorList>
    </citation>
    <scope>NUCLEOTIDE SEQUENCE [LARGE SCALE GENOMIC DNA]</scope>
    <source>
        <strain evidence="4">J2</strain>
    </source>
</reference>
<dbReference type="InterPro" id="IPR039448">
    <property type="entry name" value="Beta_helix"/>
</dbReference>
<organism evidence="4 5">
    <name type="scientific">Candidatus Jettenia ecosi</name>
    <dbReference type="NCBI Taxonomy" id="2494326"/>
    <lineage>
        <taxon>Bacteria</taxon>
        <taxon>Pseudomonadati</taxon>
        <taxon>Planctomycetota</taxon>
        <taxon>Candidatus Brocadiia</taxon>
        <taxon>Candidatus Brocadiales</taxon>
        <taxon>Candidatus Brocadiaceae</taxon>
        <taxon>Candidatus Jettenia</taxon>
    </lineage>
</organism>
<sequence>MRKLKGKLYKFLFCKIAFLCCLSGASYAGTIHVPGDYSTIKAAVSNASPGDVIIIAPGTYRENGININKKLTITSRYYTTKDTKYINQTVIDGGRATVFETINGKGVNVEISGLKFTNASKPIIVNDLVTIKNNIFSDNGGDAISFESDGYGYVGYNTIENTSDDGIDVDGRRGYYTIEHNMILNNGDDGIEIRLYRYAGPTIKYAINNNTLSGNSEDGIQLIDYSDVSDRVFSIFNNVIVNNAMAGVGCMPDGNTLENYGGSYMKERVYLYHNTIVGNVVGITGADNMIALNNIIANNKNVGVKRAKTDSVVGYSIFYNNGEHIKDSITDNGILLNVVPKYDSNYHLLDGSPCIDKGTAYFVWHSDVVLNIPSSSYKGSSPDLGAKESGSSTEPPKNQAPTVNAGSLEVIYDPTDYLTLGGQVSDDGLPDDTLETFWSMVSGPGTVTFSDPRDTNATATFSKQGTYKLKLTANDGELEASDTITVRYVEDGDGDTVTVAAPNTVPFEAEDYAWLVGTAKKVSDADASGGTAITAPEGMGDWAYAEYSLIVTEENYPYYLWVRAKGSDAGSNSLSVSFLEEPAITVATSSDGAYSWIKLPKSLSAPPGNRPLIIKAAEDGVTWDKAIITTDPSYDPRSIVTTIYALDVSIAQGDDDVEEKNSGGMRMSSSDLELVVDSGIIQNIGLRFNSLDIPSGAIITKAYIQFTTDEISFDETTLMIKGEASNNATPFVGSKGNVSSRLRTVAKVSWNPAAWDIRGESGQDQQTPDITSIVQEIINQPGWAANNAMVFIISGTGRRLAESFEGATNHGDLNKAPKLHIEYSKIQDFSL</sequence>
<evidence type="ECO:0000259" key="3">
    <source>
        <dbReference type="Pfam" id="PF13229"/>
    </source>
</evidence>
<gene>
    <name evidence="4" type="ORF">JETT_0746</name>
</gene>
<evidence type="ECO:0000256" key="1">
    <source>
        <dbReference type="SAM" id="MobiDB-lite"/>
    </source>
</evidence>
<feature type="domain" description="Right handed beta helix" evidence="3">
    <location>
        <begin position="108"/>
        <end position="227"/>
    </location>
</feature>
<dbReference type="InterPro" id="IPR012334">
    <property type="entry name" value="Pectin_lyas_fold"/>
</dbReference>
<dbReference type="EMBL" id="SULG01000010">
    <property type="protein sequence ID" value="TLD42958.1"/>
    <property type="molecule type" value="Genomic_DNA"/>
</dbReference>
<protein>
    <recommendedName>
        <fullName evidence="3">Right handed beta helix domain-containing protein</fullName>
    </recommendedName>
</protein>
<feature type="region of interest" description="Disordered" evidence="1">
    <location>
        <begin position="378"/>
        <end position="404"/>
    </location>
</feature>
<evidence type="ECO:0000313" key="5">
    <source>
        <dbReference type="Proteomes" id="UP000319783"/>
    </source>
</evidence>